<dbReference type="Proteomes" id="UP000308530">
    <property type="component" value="Plasmid pPRADMK78_01"/>
</dbReference>
<feature type="domain" description="Glycosyl transferase family 1" evidence="2">
    <location>
        <begin position="189"/>
        <end position="337"/>
    </location>
</feature>
<proteinExistence type="predicted"/>
<dbReference type="Gene3D" id="3.40.50.2000">
    <property type="entry name" value="Glycogen Phosphorylase B"/>
    <property type="match status" value="2"/>
</dbReference>
<dbReference type="EMBL" id="CP058351">
    <property type="protein sequence ID" value="QLF71701.1"/>
    <property type="molecule type" value="Genomic_DNA"/>
</dbReference>
<accession>A0ABX6QTT9</accession>
<keyword evidence="5" id="KW-1185">Reference proteome</keyword>
<dbReference type="InterPro" id="IPR028098">
    <property type="entry name" value="Glyco_trans_4-like_N"/>
</dbReference>
<organism evidence="4 5">
    <name type="scientific">Peteryoungia desertarenae</name>
    <dbReference type="NCBI Taxonomy" id="1813451"/>
    <lineage>
        <taxon>Bacteria</taxon>
        <taxon>Pseudomonadati</taxon>
        <taxon>Pseudomonadota</taxon>
        <taxon>Alphaproteobacteria</taxon>
        <taxon>Hyphomicrobiales</taxon>
        <taxon>Rhizobiaceae</taxon>
        <taxon>Peteryoungia</taxon>
    </lineage>
</organism>
<dbReference type="PANTHER" id="PTHR46401">
    <property type="entry name" value="GLYCOSYLTRANSFERASE WBBK-RELATED"/>
    <property type="match status" value="1"/>
</dbReference>
<geneLocation type="plasmid" evidence="4 5">
    <name>pPRADMK78_01</name>
</geneLocation>
<dbReference type="PANTHER" id="PTHR46401:SF2">
    <property type="entry name" value="GLYCOSYLTRANSFERASE WBBK-RELATED"/>
    <property type="match status" value="1"/>
</dbReference>
<evidence type="ECO:0000259" key="2">
    <source>
        <dbReference type="Pfam" id="PF00534"/>
    </source>
</evidence>
<dbReference type="InterPro" id="IPR001296">
    <property type="entry name" value="Glyco_trans_1"/>
</dbReference>
<name>A0ABX6QTT9_9HYPH</name>
<evidence type="ECO:0000259" key="3">
    <source>
        <dbReference type="Pfam" id="PF13439"/>
    </source>
</evidence>
<gene>
    <name evidence="4" type="ORF">FE840_018880</name>
</gene>
<protein>
    <submittedName>
        <fullName evidence="4">Glycosyltransferase family 4 protein</fullName>
    </submittedName>
</protein>
<keyword evidence="4" id="KW-0614">Plasmid</keyword>
<dbReference type="SUPFAM" id="SSF53756">
    <property type="entry name" value="UDP-Glycosyltransferase/glycogen phosphorylase"/>
    <property type="match status" value="1"/>
</dbReference>
<feature type="domain" description="Glycosyltransferase subfamily 4-like N-terminal" evidence="3">
    <location>
        <begin position="14"/>
        <end position="169"/>
    </location>
</feature>
<sequence>MRIGVDARNLVSSISGIGRYVLEMCRALEARGHSLVLYLPERSQFPLPDLLDCELRIENFKGPWRRAIWSMTALPKAVRRDQLDLFWGPAHRLPLGLPPRLPTVVTIHDLVWLKAPETMRWQTWLGERAFMAASLKRAQHIIADSKATADDIVSFLPAADGRVQVVYPGLTNLPPPGGRELVPTDRQGQKQPYALFVGTLEPRKNLARLLEAFASIHSSNLAGLKLVIAGGQGWRMGDLSTLIAHLGIHDRTILTGYVSDAELAQLYSSAEFLLMPSLYEGFGFPIIEAQSFGVPVITSSVSSMPEVAGDGAMLVNPLSTKEIAEAIKRLSSELTLKSELSSRALANARRFSWPKASKELIGYINS</sequence>
<dbReference type="RefSeq" id="WP_138289693.1">
    <property type="nucleotide sequence ID" value="NZ_CP058351.1"/>
</dbReference>
<keyword evidence="1" id="KW-0808">Transferase</keyword>
<reference evidence="4 5" key="1">
    <citation type="submission" date="2020-06" db="EMBL/GenBank/DDBJ databases">
        <title>Genome sequence of Rhizobium sp strain ADMK78.</title>
        <authorList>
            <person name="Rahi P."/>
        </authorList>
    </citation>
    <scope>NUCLEOTIDE SEQUENCE [LARGE SCALE GENOMIC DNA]</scope>
    <source>
        <strain evidence="4 5">ADMK78</strain>
        <plasmid evidence="4 5">pPRADMK78_01</plasmid>
    </source>
</reference>
<evidence type="ECO:0000313" key="5">
    <source>
        <dbReference type="Proteomes" id="UP000308530"/>
    </source>
</evidence>
<evidence type="ECO:0000313" key="4">
    <source>
        <dbReference type="EMBL" id="QLF71701.1"/>
    </source>
</evidence>
<dbReference type="Pfam" id="PF00534">
    <property type="entry name" value="Glycos_transf_1"/>
    <property type="match status" value="1"/>
</dbReference>
<dbReference type="CDD" id="cd03809">
    <property type="entry name" value="GT4_MtfB-like"/>
    <property type="match status" value="1"/>
</dbReference>
<dbReference type="Pfam" id="PF13439">
    <property type="entry name" value="Glyco_transf_4"/>
    <property type="match status" value="1"/>
</dbReference>
<evidence type="ECO:0000256" key="1">
    <source>
        <dbReference type="ARBA" id="ARBA00022679"/>
    </source>
</evidence>